<gene>
    <name evidence="3" type="ORF">THAPSDRAFT_11750</name>
</gene>
<dbReference type="GO" id="GO:0005085">
    <property type="term" value="F:guanyl-nucleotide exchange factor activity"/>
    <property type="evidence" value="ECO:0000318"/>
    <property type="project" value="GO_Central"/>
</dbReference>
<evidence type="ECO:0000313" key="4">
    <source>
        <dbReference type="Proteomes" id="UP000001449"/>
    </source>
</evidence>
<dbReference type="PROSITE" id="PS51205">
    <property type="entry name" value="VPS9"/>
    <property type="match status" value="1"/>
</dbReference>
<dbReference type="EMBL" id="CM000653">
    <property type="protein sequence ID" value="EED87793.1"/>
    <property type="molecule type" value="Genomic_DNA"/>
</dbReference>
<dbReference type="Gene3D" id="3.30.1520.10">
    <property type="entry name" value="Phox-like domain"/>
    <property type="match status" value="1"/>
</dbReference>
<dbReference type="GO" id="GO:0035091">
    <property type="term" value="F:phosphatidylinositol binding"/>
    <property type="evidence" value="ECO:0007669"/>
    <property type="project" value="InterPro"/>
</dbReference>
<dbReference type="InterPro" id="IPR036871">
    <property type="entry name" value="PX_dom_sf"/>
</dbReference>
<dbReference type="PaxDb" id="35128-Thaps11750"/>
<feature type="region of interest" description="Disordered" evidence="1">
    <location>
        <begin position="1"/>
        <end position="167"/>
    </location>
</feature>
<dbReference type="eggNOG" id="ENOG502RUJP">
    <property type="taxonomic scope" value="Eukaryota"/>
</dbReference>
<dbReference type="InterPro" id="IPR003123">
    <property type="entry name" value="VPS9"/>
</dbReference>
<reference evidence="3 4" key="2">
    <citation type="journal article" date="2008" name="Nature">
        <title>The Phaeodactylum genome reveals the evolutionary history of diatom genomes.</title>
        <authorList>
            <person name="Bowler C."/>
            <person name="Allen A.E."/>
            <person name="Badger J.H."/>
            <person name="Grimwood J."/>
            <person name="Jabbari K."/>
            <person name="Kuo A."/>
            <person name="Maheswari U."/>
            <person name="Martens C."/>
            <person name="Maumus F."/>
            <person name="Otillar R.P."/>
            <person name="Rayko E."/>
            <person name="Salamov A."/>
            <person name="Vandepoele K."/>
            <person name="Beszteri B."/>
            <person name="Gruber A."/>
            <person name="Heijde M."/>
            <person name="Katinka M."/>
            <person name="Mock T."/>
            <person name="Valentin K."/>
            <person name="Verret F."/>
            <person name="Berges J.A."/>
            <person name="Brownlee C."/>
            <person name="Cadoret J.P."/>
            <person name="Chiovitti A."/>
            <person name="Choi C.J."/>
            <person name="Coesel S."/>
            <person name="De Martino A."/>
            <person name="Detter J.C."/>
            <person name="Durkin C."/>
            <person name="Falciatore A."/>
            <person name="Fournet J."/>
            <person name="Haruta M."/>
            <person name="Huysman M.J."/>
            <person name="Jenkins B.D."/>
            <person name="Jiroutova K."/>
            <person name="Jorgensen R.E."/>
            <person name="Joubert Y."/>
            <person name="Kaplan A."/>
            <person name="Kroger N."/>
            <person name="Kroth P.G."/>
            <person name="La Roche J."/>
            <person name="Lindquist E."/>
            <person name="Lommer M."/>
            <person name="Martin-Jezequel V."/>
            <person name="Lopez P.J."/>
            <person name="Lucas S."/>
            <person name="Mangogna M."/>
            <person name="McGinnis K."/>
            <person name="Medlin L.K."/>
            <person name="Montsant A."/>
            <person name="Oudot-Le Secq M.P."/>
            <person name="Napoli C."/>
            <person name="Obornik M."/>
            <person name="Parker M.S."/>
            <person name="Petit J.L."/>
            <person name="Porcel B.M."/>
            <person name="Poulsen N."/>
            <person name="Robison M."/>
            <person name="Rychlewski L."/>
            <person name="Rynearson T.A."/>
            <person name="Schmutz J."/>
            <person name="Shapiro H."/>
            <person name="Siaut M."/>
            <person name="Stanley M."/>
            <person name="Sussman M.R."/>
            <person name="Taylor A.R."/>
            <person name="Vardi A."/>
            <person name="von Dassow P."/>
            <person name="Vyverman W."/>
            <person name="Willis A."/>
            <person name="Wyrwicz L.S."/>
            <person name="Rokhsar D.S."/>
            <person name="Weissenbach J."/>
            <person name="Armbrust E.V."/>
            <person name="Green B.R."/>
            <person name="Van de Peer Y."/>
            <person name="Grigoriev I.V."/>
        </authorList>
    </citation>
    <scope>NUCLEOTIDE SEQUENCE [LARGE SCALE GENOMIC DNA]</scope>
    <source>
        <strain evidence="3 4">CCMP1335</strain>
    </source>
</reference>
<feature type="compositionally biased region" description="Polar residues" evidence="1">
    <location>
        <begin position="231"/>
        <end position="253"/>
    </location>
</feature>
<dbReference type="SUPFAM" id="SSF64268">
    <property type="entry name" value="PX domain"/>
    <property type="match status" value="1"/>
</dbReference>
<dbReference type="GO" id="GO:0031267">
    <property type="term" value="F:small GTPase binding"/>
    <property type="evidence" value="ECO:0000318"/>
    <property type="project" value="GO_Central"/>
</dbReference>
<feature type="compositionally biased region" description="Low complexity" evidence="1">
    <location>
        <begin position="122"/>
        <end position="138"/>
    </location>
</feature>
<feature type="compositionally biased region" description="Polar residues" evidence="1">
    <location>
        <begin position="77"/>
        <end position="87"/>
    </location>
</feature>
<dbReference type="Pfam" id="PF02204">
    <property type="entry name" value="VPS9"/>
    <property type="match status" value="1"/>
</dbReference>
<feature type="compositionally biased region" description="Low complexity" evidence="1">
    <location>
        <begin position="88"/>
        <end position="105"/>
    </location>
</feature>
<feature type="compositionally biased region" description="Low complexity" evidence="1">
    <location>
        <begin position="42"/>
        <end position="51"/>
    </location>
</feature>
<dbReference type="RefSeq" id="XP_002295013.1">
    <property type="nucleotide sequence ID" value="XM_002294977.1"/>
</dbReference>
<feature type="domain" description="VPS9" evidence="2">
    <location>
        <begin position="1081"/>
        <end position="1237"/>
    </location>
</feature>
<dbReference type="PANTHER" id="PTHR23101">
    <property type="entry name" value="RAB GDP/GTP EXCHANGE FACTOR"/>
    <property type="match status" value="1"/>
</dbReference>
<dbReference type="SUPFAM" id="SSF109993">
    <property type="entry name" value="VPS9 domain"/>
    <property type="match status" value="1"/>
</dbReference>
<feature type="compositionally biased region" description="Low complexity" evidence="1">
    <location>
        <begin position="1"/>
        <end position="14"/>
    </location>
</feature>
<keyword evidence="4" id="KW-1185">Reference proteome</keyword>
<organism evidence="3 4">
    <name type="scientific">Thalassiosira pseudonana</name>
    <name type="common">Marine diatom</name>
    <name type="synonym">Cyclotella nana</name>
    <dbReference type="NCBI Taxonomy" id="35128"/>
    <lineage>
        <taxon>Eukaryota</taxon>
        <taxon>Sar</taxon>
        <taxon>Stramenopiles</taxon>
        <taxon>Ochrophyta</taxon>
        <taxon>Bacillariophyta</taxon>
        <taxon>Coscinodiscophyceae</taxon>
        <taxon>Thalassiosirophycidae</taxon>
        <taxon>Thalassiosirales</taxon>
        <taxon>Thalassiosiraceae</taxon>
        <taxon>Thalassiosira</taxon>
    </lineage>
</organism>
<sequence length="1248" mass="139577">MASSSSPSTALPPLQDTLLELYNGRNDQRQKRQSLQRAVNHQQQQLQQQQQRVVSSENSQVTTNTTSSPSYYHYHHQQQATSSTNNTIASIGSSDNSTSSSSPNNIKRKKRLGASYRFLPMVSRLRNNGGRNNSSSSDSDSEEDGSVVVGNQPVARQDSVGIKTNADSDQEMLKQIFSSGSGSATTQITAPSRGETWVLMNREKQIDPSESTGGCYGNGGKGPLHLERDNNSIMNSNNIFPSLNGSSTQTQQHLLKGKQPFKSRLGRRIWRNYQQQLQEQRENEVQSTQKSASSSSLPPAFAMYGSHLLSDDFLRLPSSLVPIQQQRQNNSNSINNVAWLDLEELERIVLQSHLDYAEQNNNNTESVVESPLMQAMDHFQSSPLLTSECFTRLIHRDTTVGMGMSLREYDGCVYVLALLRRDGTRMKVNSDNYLEDRYLPPVNHGNEDEGPAYLAGLRPGDRLLGLNGQPFLKGRLAASSPLAANNGSTLNSLPRVASPEEVLKSVADAISKSPSPLVVHVQRESDRASLLSRLERYQFHRNGQMTSKHTASEFVSKGSLGSTSSVPNGLHNKSSPPVPQPKGSSIHPFAKAMAERNLIDHGREEIAVTQQIRIFTDRTRQWESKLSFRLRASDFKLRPLLDARDIEPSYYASFFTDDGDVPPFFDYKYAKIVRPYAPSTPMIQDRRLARSGDALAASPVRPINQQMSREAAVLSDLYAGLDEDDAEVQDLFLGGNAIGLNGEGALRGGGGGLAYPSNGRITRAVGDLNDVFVPLVGVRKAINVRILNSFTDSRNRTAFTIWTHDNESGKEWYAPVRYYSDFKELRLAIIRLDKTISDIPFPSLGWAGFGLSNEARDSANVKEARRNQLEIFLRRVFAGVYRARLHPYLAEVAVHLQTFVGCDAILSDYEDSGLALNHQVAINETVYCKRAPNAKSEPDNSARLHLKRSIQRYVYRIFLLPSVETLVTQYVDAARKKVLSEVTTLNTKQKPNLFKLDKDAALSDVEKIRDFMDQVQDLILEGCHEDFVSISQRRDFAAFKDDVDNITRDDLFREAVREQVEIEVYVPLRSTISKYLVYAWFNEDVEMKHKTKALENKPQSYFKIQPEHRSRSDWKSVSTILEEGVGRSTLPCVKLRAIVDAAKEITRLDSEERSCFPEKSFFDAPVLTKTVTLGADDFLPIFIFCFVQAKIERPCALCALLQTMCDPLKLNGETGYYLASFQAAMTHIAELDLTEANNDLSIFLDTLP</sequence>
<accession>B8CFG0</accession>
<dbReference type="InParanoid" id="B8CFG0"/>
<feature type="compositionally biased region" description="Polar residues" evidence="1">
    <location>
        <begin position="52"/>
        <end position="70"/>
    </location>
</feature>
<dbReference type="SUPFAM" id="SSF50156">
    <property type="entry name" value="PDZ domain-like"/>
    <property type="match status" value="1"/>
</dbReference>
<dbReference type="AlphaFoldDB" id="B8CFG0"/>
<evidence type="ECO:0000256" key="1">
    <source>
        <dbReference type="SAM" id="MobiDB-lite"/>
    </source>
</evidence>
<dbReference type="Proteomes" id="UP000001449">
    <property type="component" value="Chromosome 22"/>
</dbReference>
<name>B8CFG0_THAPS</name>
<dbReference type="GO" id="GO:0005829">
    <property type="term" value="C:cytosol"/>
    <property type="evidence" value="ECO:0000318"/>
    <property type="project" value="GO_Central"/>
</dbReference>
<evidence type="ECO:0000259" key="2">
    <source>
        <dbReference type="PROSITE" id="PS51205"/>
    </source>
</evidence>
<reference evidence="3 4" key="1">
    <citation type="journal article" date="2004" name="Science">
        <title>The genome of the diatom Thalassiosira pseudonana: ecology, evolution, and metabolism.</title>
        <authorList>
            <person name="Armbrust E.V."/>
            <person name="Berges J.A."/>
            <person name="Bowler C."/>
            <person name="Green B.R."/>
            <person name="Martinez D."/>
            <person name="Putnam N.H."/>
            <person name="Zhou S."/>
            <person name="Allen A.E."/>
            <person name="Apt K.E."/>
            <person name="Bechner M."/>
            <person name="Brzezinski M.A."/>
            <person name="Chaal B.K."/>
            <person name="Chiovitti A."/>
            <person name="Davis A.K."/>
            <person name="Demarest M.S."/>
            <person name="Detter J.C."/>
            <person name="Glavina T."/>
            <person name="Goodstein D."/>
            <person name="Hadi M.Z."/>
            <person name="Hellsten U."/>
            <person name="Hildebrand M."/>
            <person name="Jenkins B.D."/>
            <person name="Jurka J."/>
            <person name="Kapitonov V.V."/>
            <person name="Kroger N."/>
            <person name="Lau W.W."/>
            <person name="Lane T.W."/>
            <person name="Larimer F.W."/>
            <person name="Lippmeier J.C."/>
            <person name="Lucas S."/>
            <person name="Medina M."/>
            <person name="Montsant A."/>
            <person name="Obornik M."/>
            <person name="Parker M.S."/>
            <person name="Palenik B."/>
            <person name="Pazour G.J."/>
            <person name="Richardson P.M."/>
            <person name="Rynearson T.A."/>
            <person name="Saito M.A."/>
            <person name="Schwartz D.C."/>
            <person name="Thamatrakoln K."/>
            <person name="Valentin K."/>
            <person name="Vardi A."/>
            <person name="Wilkerson F.P."/>
            <person name="Rokhsar D.S."/>
        </authorList>
    </citation>
    <scope>NUCLEOTIDE SEQUENCE [LARGE SCALE GENOMIC DNA]</scope>
    <source>
        <strain evidence="3 4">CCMP1335</strain>
    </source>
</reference>
<dbReference type="PANTHER" id="PTHR23101:SF25">
    <property type="entry name" value="GTPASE-ACTIVATING PROTEIN AND VPS9 DOMAIN-CONTAINING PROTEIN 1"/>
    <property type="match status" value="1"/>
</dbReference>
<dbReference type="GO" id="GO:0030139">
    <property type="term" value="C:endocytic vesicle"/>
    <property type="evidence" value="ECO:0000318"/>
    <property type="project" value="GO_Central"/>
</dbReference>
<feature type="region of interest" description="Disordered" evidence="1">
    <location>
        <begin position="207"/>
        <end position="258"/>
    </location>
</feature>
<dbReference type="InterPro" id="IPR037191">
    <property type="entry name" value="VPS9_dom_sf"/>
</dbReference>
<feature type="region of interest" description="Disordered" evidence="1">
    <location>
        <begin position="277"/>
        <end position="297"/>
    </location>
</feature>
<dbReference type="InterPro" id="IPR036034">
    <property type="entry name" value="PDZ_sf"/>
</dbReference>
<dbReference type="GeneID" id="7443858"/>
<protein>
    <recommendedName>
        <fullName evidence="2">VPS9 domain-containing protein</fullName>
    </recommendedName>
</protein>
<proteinExistence type="predicted"/>
<dbReference type="HOGENOM" id="CLU_266070_0_0_1"/>
<feature type="region of interest" description="Disordered" evidence="1">
    <location>
        <begin position="543"/>
        <end position="585"/>
    </location>
</feature>
<evidence type="ECO:0000313" key="3">
    <source>
        <dbReference type="EMBL" id="EED87793.1"/>
    </source>
</evidence>
<feature type="compositionally biased region" description="Polar residues" evidence="1">
    <location>
        <begin position="559"/>
        <end position="575"/>
    </location>
</feature>
<dbReference type="GO" id="GO:0016192">
    <property type="term" value="P:vesicle-mediated transport"/>
    <property type="evidence" value="ECO:0007669"/>
    <property type="project" value="InterPro"/>
</dbReference>
<dbReference type="Gene3D" id="1.20.1050.80">
    <property type="entry name" value="VPS9 domain"/>
    <property type="match status" value="1"/>
</dbReference>
<dbReference type="KEGG" id="tps:THAPSDRAFT_11750"/>
<dbReference type="Gene3D" id="2.30.42.10">
    <property type="match status" value="1"/>
</dbReference>
<dbReference type="STRING" id="35128.B8CFG0"/>
<dbReference type="InterPro" id="IPR045046">
    <property type="entry name" value="Vps9-like"/>
</dbReference>